<evidence type="ECO:0000313" key="10">
    <source>
        <dbReference type="Proteomes" id="UP000838160"/>
    </source>
</evidence>
<evidence type="ECO:0000256" key="1">
    <source>
        <dbReference type="ARBA" id="ARBA00004651"/>
    </source>
</evidence>
<feature type="transmembrane region" description="Helical" evidence="7">
    <location>
        <begin position="352"/>
        <end position="380"/>
    </location>
</feature>
<feature type="transmembrane region" description="Helical" evidence="7">
    <location>
        <begin position="169"/>
        <end position="191"/>
    </location>
</feature>
<evidence type="ECO:0000256" key="7">
    <source>
        <dbReference type="SAM" id="Phobius"/>
    </source>
</evidence>
<keyword evidence="2" id="KW-0813">Transport</keyword>
<evidence type="ECO:0000256" key="5">
    <source>
        <dbReference type="ARBA" id="ARBA00022989"/>
    </source>
</evidence>
<keyword evidence="6 7" id="KW-0472">Membrane</keyword>
<dbReference type="Proteomes" id="UP000838160">
    <property type="component" value="Unassembled WGS sequence"/>
</dbReference>
<accession>A0ABN8DHW4</accession>
<dbReference type="Pfam" id="PF07690">
    <property type="entry name" value="MFS_1"/>
    <property type="match status" value="1"/>
</dbReference>
<feature type="transmembrane region" description="Helical" evidence="7">
    <location>
        <begin position="48"/>
        <end position="67"/>
    </location>
</feature>
<organism evidence="9 10">
    <name type="scientific">Vibrio hippocampi</name>
    <dbReference type="NCBI Taxonomy" id="654686"/>
    <lineage>
        <taxon>Bacteria</taxon>
        <taxon>Pseudomonadati</taxon>
        <taxon>Pseudomonadota</taxon>
        <taxon>Gammaproteobacteria</taxon>
        <taxon>Vibrionales</taxon>
        <taxon>Vibrionaceae</taxon>
        <taxon>Vibrio</taxon>
    </lineage>
</organism>
<evidence type="ECO:0000313" key="9">
    <source>
        <dbReference type="EMBL" id="CAH0525400.1"/>
    </source>
</evidence>
<dbReference type="EMBL" id="CAKLCM010000002">
    <property type="protein sequence ID" value="CAH0525400.1"/>
    <property type="molecule type" value="Genomic_DNA"/>
</dbReference>
<comment type="caution">
    <text evidence="9">The sequence shown here is derived from an EMBL/GenBank/DDBJ whole genome shotgun (WGS) entry which is preliminary data.</text>
</comment>
<dbReference type="PANTHER" id="PTHR23517">
    <property type="entry name" value="RESISTANCE PROTEIN MDTM, PUTATIVE-RELATED-RELATED"/>
    <property type="match status" value="1"/>
</dbReference>
<keyword evidence="4 7" id="KW-0812">Transmembrane</keyword>
<feature type="transmembrane region" description="Helical" evidence="7">
    <location>
        <begin position="251"/>
        <end position="272"/>
    </location>
</feature>
<keyword evidence="3" id="KW-1003">Cell membrane</keyword>
<keyword evidence="5 7" id="KW-1133">Transmembrane helix</keyword>
<dbReference type="InterPro" id="IPR020846">
    <property type="entry name" value="MFS_dom"/>
</dbReference>
<evidence type="ECO:0000256" key="2">
    <source>
        <dbReference type="ARBA" id="ARBA00022448"/>
    </source>
</evidence>
<name>A0ABN8DHW4_9VIBR</name>
<dbReference type="RefSeq" id="WP_237483971.1">
    <property type="nucleotide sequence ID" value="NZ_CAKLCM010000002.1"/>
</dbReference>
<dbReference type="InterPro" id="IPR050171">
    <property type="entry name" value="MFS_Transporters"/>
</dbReference>
<evidence type="ECO:0000256" key="3">
    <source>
        <dbReference type="ARBA" id="ARBA00022475"/>
    </source>
</evidence>
<comment type="subcellular location">
    <subcellularLocation>
        <location evidence="1">Cell membrane</location>
        <topology evidence="1">Multi-pass membrane protein</topology>
    </subcellularLocation>
</comment>
<feature type="transmembrane region" description="Helical" evidence="7">
    <location>
        <begin position="284"/>
        <end position="312"/>
    </location>
</feature>
<gene>
    <name evidence="9" type="primary">mdtG</name>
    <name evidence="9" type="ORF">VHP8226_00956</name>
</gene>
<feature type="transmembrane region" description="Helical" evidence="7">
    <location>
        <begin position="103"/>
        <end position="120"/>
    </location>
</feature>
<dbReference type="InterPro" id="IPR011701">
    <property type="entry name" value="MFS"/>
</dbReference>
<keyword evidence="10" id="KW-1185">Reference proteome</keyword>
<proteinExistence type="predicted"/>
<protein>
    <submittedName>
        <fullName evidence="9">Multidrug resistance protein MdtG</fullName>
    </submittedName>
</protein>
<dbReference type="InterPro" id="IPR036259">
    <property type="entry name" value="MFS_trans_sf"/>
</dbReference>
<feature type="transmembrane region" description="Helical" evidence="7">
    <location>
        <begin position="141"/>
        <end position="163"/>
    </location>
</feature>
<evidence type="ECO:0000256" key="4">
    <source>
        <dbReference type="ARBA" id="ARBA00022692"/>
    </source>
</evidence>
<feature type="transmembrane region" description="Helical" evidence="7">
    <location>
        <begin position="79"/>
        <end position="97"/>
    </location>
</feature>
<dbReference type="SUPFAM" id="SSF103473">
    <property type="entry name" value="MFS general substrate transporter"/>
    <property type="match status" value="1"/>
</dbReference>
<evidence type="ECO:0000259" key="8">
    <source>
        <dbReference type="PROSITE" id="PS50850"/>
    </source>
</evidence>
<reference evidence="9" key="1">
    <citation type="submission" date="2021-12" db="EMBL/GenBank/DDBJ databases">
        <authorList>
            <person name="Rodrigo-Torres L."/>
            <person name="Arahal R. D."/>
            <person name="Lucena T."/>
        </authorList>
    </citation>
    <scope>NUCLEOTIDE SEQUENCE</scope>
    <source>
        <strain evidence="9">CECT 8226</strain>
    </source>
</reference>
<evidence type="ECO:0000256" key="6">
    <source>
        <dbReference type="ARBA" id="ARBA00023136"/>
    </source>
</evidence>
<sequence>MISFRRFIAQINPQIVPIVILSLLAHATLSGGRVVSSLFVLQGGNSEVIAGLTYGLYGLMPALLSLHIGRWVDHVGPKLVMRISLLVIVMGLLIPAFYLSVSSVLVCAAFSGLGFGGYILSAQTSVSLMKVEKESDRTGMFAWLQMGTSVSAVTGPILVGLIIDNNNFTTVYICLAGIVFLGLVGSFYANIPEKKQPSDKVKRTGIIQEVVKNRSLMKIYFLSMATYFAWDCFSFMIPVLGVNQGYSATNIGLMLSFFSAGTLVVRLLMPWLSRKCNELKTLSISYGLAAAVFFLLPIAGNIIMLCALSLAFGLLAGLWHPNIQNLILTKVGAERAGEASGLRLMSGNFSGMLGTTTCGALTVLVGFFPVFVAIAGLMGASSWQAYLSHRTENNEKTGA</sequence>
<feature type="transmembrane region" description="Helical" evidence="7">
    <location>
        <begin position="219"/>
        <end position="239"/>
    </location>
</feature>
<feature type="domain" description="Major facilitator superfamily (MFS) profile" evidence="8">
    <location>
        <begin position="1"/>
        <end position="393"/>
    </location>
</feature>
<dbReference type="Gene3D" id="1.20.1250.20">
    <property type="entry name" value="MFS general substrate transporter like domains"/>
    <property type="match status" value="1"/>
</dbReference>
<dbReference type="PROSITE" id="PS50850">
    <property type="entry name" value="MFS"/>
    <property type="match status" value="1"/>
</dbReference>